<dbReference type="SUPFAM" id="SSF52540">
    <property type="entry name" value="P-loop containing nucleoside triphosphate hydrolases"/>
    <property type="match status" value="1"/>
</dbReference>
<evidence type="ECO:0000313" key="11">
    <source>
        <dbReference type="Proteomes" id="UP001621964"/>
    </source>
</evidence>
<evidence type="ECO:0000256" key="2">
    <source>
        <dbReference type="ARBA" id="ARBA00008420"/>
    </source>
</evidence>
<dbReference type="InterPro" id="IPR006001">
    <property type="entry name" value="Therm_gnt_kin"/>
</dbReference>
<dbReference type="EMBL" id="JBJGEB010000001">
    <property type="protein sequence ID" value="MFK7640979.1"/>
    <property type="molecule type" value="Genomic_DNA"/>
</dbReference>
<keyword evidence="7 9" id="KW-0067">ATP-binding</keyword>
<dbReference type="EC" id="2.7.1.12" evidence="3 9"/>
<evidence type="ECO:0000256" key="4">
    <source>
        <dbReference type="ARBA" id="ARBA00022679"/>
    </source>
</evidence>
<dbReference type="NCBIfam" id="TIGR01313">
    <property type="entry name" value="therm_gnt_kin"/>
    <property type="match status" value="1"/>
</dbReference>
<comment type="caution">
    <text evidence="10">The sequence shown here is derived from an EMBL/GenBank/DDBJ whole genome shotgun (WGS) entry which is preliminary data.</text>
</comment>
<evidence type="ECO:0000256" key="5">
    <source>
        <dbReference type="ARBA" id="ARBA00022741"/>
    </source>
</evidence>
<evidence type="ECO:0000256" key="6">
    <source>
        <dbReference type="ARBA" id="ARBA00022777"/>
    </source>
</evidence>
<proteinExistence type="inferred from homology"/>
<comment type="pathway">
    <text evidence="1">Carbohydrate acid metabolism.</text>
</comment>
<keyword evidence="11" id="KW-1185">Reference proteome</keyword>
<evidence type="ECO:0000256" key="8">
    <source>
        <dbReference type="ARBA" id="ARBA00048090"/>
    </source>
</evidence>
<keyword evidence="4 9" id="KW-0808">Transferase</keyword>
<organism evidence="10 11">
    <name type="scientific">Neisseria oralis</name>
    <dbReference type="NCBI Taxonomy" id="1107316"/>
    <lineage>
        <taxon>Bacteria</taxon>
        <taxon>Pseudomonadati</taxon>
        <taxon>Pseudomonadota</taxon>
        <taxon>Betaproteobacteria</taxon>
        <taxon>Neisseriales</taxon>
        <taxon>Neisseriaceae</taxon>
        <taxon>Neisseria</taxon>
    </lineage>
</organism>
<evidence type="ECO:0000256" key="9">
    <source>
        <dbReference type="RuleBase" id="RU363066"/>
    </source>
</evidence>
<dbReference type="Gene3D" id="3.40.50.300">
    <property type="entry name" value="P-loop containing nucleotide triphosphate hydrolases"/>
    <property type="match status" value="1"/>
</dbReference>
<accession>A0ABW8Q0A8</accession>
<keyword evidence="6 9" id="KW-0418">Kinase</keyword>
<keyword evidence="5 9" id="KW-0547">Nucleotide-binding</keyword>
<dbReference type="GO" id="GO:0046316">
    <property type="term" value="F:gluconokinase activity"/>
    <property type="evidence" value="ECO:0007669"/>
    <property type="project" value="UniProtKB-EC"/>
</dbReference>
<comment type="similarity">
    <text evidence="2 9">Belongs to the gluconokinase GntK/GntV family.</text>
</comment>
<gene>
    <name evidence="10" type="ORF">ACI43T_00470</name>
</gene>
<evidence type="ECO:0000313" key="10">
    <source>
        <dbReference type="EMBL" id="MFK7640979.1"/>
    </source>
</evidence>
<protein>
    <recommendedName>
        <fullName evidence="3 9">Gluconokinase</fullName>
        <ecNumber evidence="3 9">2.7.1.12</ecNumber>
    </recommendedName>
</protein>
<dbReference type="RefSeq" id="WP_009174221.1">
    <property type="nucleotide sequence ID" value="NZ_CAUJQB010000080.1"/>
</dbReference>
<dbReference type="PANTHER" id="PTHR43442">
    <property type="entry name" value="GLUCONOKINASE-RELATED"/>
    <property type="match status" value="1"/>
</dbReference>
<sequence length="172" mass="19346">MTVHFVMMGVCGCGKTTAALALQRFLNGCPYAEGDEFHTQENRDKMGAGIPLTDEDRYPWLCRLRDWMTERSREGVAYSVVTCSALKRSYRDILRGAEGKVVFVHLTPPQEVNLQRMMARKGHYMKAGMLDSQLEILEELDADEYGVKIGNPGTPEEVEADITAWVEKEGLV</sequence>
<comment type="catalytic activity">
    <reaction evidence="8 9">
        <text>D-gluconate + ATP = 6-phospho-D-gluconate + ADP + H(+)</text>
        <dbReference type="Rhea" id="RHEA:19433"/>
        <dbReference type="ChEBI" id="CHEBI:15378"/>
        <dbReference type="ChEBI" id="CHEBI:18391"/>
        <dbReference type="ChEBI" id="CHEBI:30616"/>
        <dbReference type="ChEBI" id="CHEBI:58759"/>
        <dbReference type="ChEBI" id="CHEBI:456216"/>
        <dbReference type="EC" id="2.7.1.12"/>
    </reaction>
</comment>
<reference evidence="10 11" key="1">
    <citation type="submission" date="2024-11" db="EMBL/GenBank/DDBJ databases">
        <authorList>
            <person name="Mikucki A.G."/>
            <person name="Kahler C.M."/>
        </authorList>
    </citation>
    <scope>NUCLEOTIDE SEQUENCE [LARGE SCALE GENOMIC DNA]</scope>
    <source>
        <strain evidence="10 11">EXNM717</strain>
    </source>
</reference>
<name>A0ABW8Q0A8_9NEIS</name>
<dbReference type="Proteomes" id="UP001621964">
    <property type="component" value="Unassembled WGS sequence"/>
</dbReference>
<evidence type="ECO:0000256" key="7">
    <source>
        <dbReference type="ARBA" id="ARBA00022840"/>
    </source>
</evidence>
<evidence type="ECO:0000256" key="3">
    <source>
        <dbReference type="ARBA" id="ARBA00012054"/>
    </source>
</evidence>
<dbReference type="PANTHER" id="PTHR43442:SF3">
    <property type="entry name" value="GLUCONOKINASE-RELATED"/>
    <property type="match status" value="1"/>
</dbReference>
<dbReference type="CDD" id="cd02021">
    <property type="entry name" value="GntK"/>
    <property type="match status" value="1"/>
</dbReference>
<dbReference type="InterPro" id="IPR027417">
    <property type="entry name" value="P-loop_NTPase"/>
</dbReference>
<evidence type="ECO:0000256" key="1">
    <source>
        <dbReference type="ARBA" id="ARBA00004761"/>
    </source>
</evidence>